<dbReference type="SUPFAM" id="SSF54427">
    <property type="entry name" value="NTF2-like"/>
    <property type="match status" value="1"/>
</dbReference>
<name>A0AA39XW68_9PEZI</name>
<organism evidence="1 2">
    <name type="scientific">Cercophora newfieldiana</name>
    <dbReference type="NCBI Taxonomy" id="92897"/>
    <lineage>
        <taxon>Eukaryota</taxon>
        <taxon>Fungi</taxon>
        <taxon>Dikarya</taxon>
        <taxon>Ascomycota</taxon>
        <taxon>Pezizomycotina</taxon>
        <taxon>Sordariomycetes</taxon>
        <taxon>Sordariomycetidae</taxon>
        <taxon>Sordariales</taxon>
        <taxon>Lasiosphaeriaceae</taxon>
        <taxon>Cercophora</taxon>
    </lineage>
</organism>
<sequence>MATPPALSNLSGMFDAFGTFVKTAGADPESLRAAVANAFAPDEIAAKGEGLQGITEFFLNTVGPPTMRVLDATKPVEHEVSRIISGGDGWTAVEFKEIGTTKSGTPGVAEAVLLVNSNADGKIADYRIYMDTHYVQKQFKRKARI</sequence>
<evidence type="ECO:0000313" key="2">
    <source>
        <dbReference type="Proteomes" id="UP001174936"/>
    </source>
</evidence>
<evidence type="ECO:0000313" key="1">
    <source>
        <dbReference type="EMBL" id="KAK0640721.1"/>
    </source>
</evidence>
<reference evidence="1" key="1">
    <citation type="submission" date="2023-06" db="EMBL/GenBank/DDBJ databases">
        <title>Genome-scale phylogeny and comparative genomics of the fungal order Sordariales.</title>
        <authorList>
            <consortium name="Lawrence Berkeley National Laboratory"/>
            <person name="Hensen N."/>
            <person name="Bonometti L."/>
            <person name="Westerberg I."/>
            <person name="Brannstrom I.O."/>
            <person name="Guillou S."/>
            <person name="Cros-Aarteil S."/>
            <person name="Calhoun S."/>
            <person name="Haridas S."/>
            <person name="Kuo A."/>
            <person name="Mondo S."/>
            <person name="Pangilinan J."/>
            <person name="Riley R."/>
            <person name="Labutti K."/>
            <person name="Andreopoulos B."/>
            <person name="Lipzen A."/>
            <person name="Chen C."/>
            <person name="Yanf M."/>
            <person name="Daum C."/>
            <person name="Ng V."/>
            <person name="Clum A."/>
            <person name="Steindorff A."/>
            <person name="Ohm R."/>
            <person name="Martin F."/>
            <person name="Silar P."/>
            <person name="Natvig D."/>
            <person name="Lalanne C."/>
            <person name="Gautier V."/>
            <person name="Ament-Velasquez S.L."/>
            <person name="Kruys A."/>
            <person name="Hutchinson M.I."/>
            <person name="Powell A.J."/>
            <person name="Barry K."/>
            <person name="Miller A.N."/>
            <person name="Grigoriev I.V."/>
            <person name="Debuchy R."/>
            <person name="Gladieux P."/>
            <person name="Thoren M.H."/>
            <person name="Johannesson H."/>
        </authorList>
    </citation>
    <scope>NUCLEOTIDE SEQUENCE</scope>
    <source>
        <strain evidence="1">SMH2532-1</strain>
    </source>
</reference>
<dbReference type="Gene3D" id="3.10.450.50">
    <property type="match status" value="1"/>
</dbReference>
<dbReference type="InterPro" id="IPR032710">
    <property type="entry name" value="NTF2-like_dom_sf"/>
</dbReference>
<evidence type="ECO:0008006" key="3">
    <source>
        <dbReference type="Google" id="ProtNLM"/>
    </source>
</evidence>
<dbReference type="AlphaFoldDB" id="A0AA39XW68"/>
<proteinExistence type="predicted"/>
<keyword evidence="2" id="KW-1185">Reference proteome</keyword>
<protein>
    <recommendedName>
        <fullName evidence="3">SnoaL-like domain-containing protein</fullName>
    </recommendedName>
</protein>
<dbReference type="EMBL" id="JAULSV010000006">
    <property type="protein sequence ID" value="KAK0640721.1"/>
    <property type="molecule type" value="Genomic_DNA"/>
</dbReference>
<comment type="caution">
    <text evidence="1">The sequence shown here is derived from an EMBL/GenBank/DDBJ whole genome shotgun (WGS) entry which is preliminary data.</text>
</comment>
<dbReference type="Proteomes" id="UP001174936">
    <property type="component" value="Unassembled WGS sequence"/>
</dbReference>
<gene>
    <name evidence="1" type="ORF">B0T16DRAFT_393133</name>
</gene>
<accession>A0AA39XW68</accession>